<accession>A0A1B1UR45</accession>
<dbReference type="Proteomes" id="UP000092839">
    <property type="component" value="Chromosome"/>
</dbReference>
<proteinExistence type="predicted"/>
<gene>
    <name evidence="1" type="ORF">LMTR13_01835</name>
</gene>
<evidence type="ECO:0000313" key="2">
    <source>
        <dbReference type="Proteomes" id="UP000092839"/>
    </source>
</evidence>
<sequence length="84" mass="9497">MPANQSGHWSWRLIDGRKCWYAGKTVISKSLLRWPAAAPAQAEPEAAPVSIATDKRSEPLDAQARMLEDDNSFESRWRSRVTIE</sequence>
<dbReference type="EMBL" id="CP016428">
    <property type="protein sequence ID" value="ANW05203.1"/>
    <property type="molecule type" value="Genomic_DNA"/>
</dbReference>
<dbReference type="AlphaFoldDB" id="A0A1B1UR45"/>
<keyword evidence="2" id="KW-1185">Reference proteome</keyword>
<organism evidence="1 2">
    <name type="scientific">Bradyrhizobium icense</name>
    <dbReference type="NCBI Taxonomy" id="1274631"/>
    <lineage>
        <taxon>Bacteria</taxon>
        <taxon>Pseudomonadati</taxon>
        <taxon>Pseudomonadota</taxon>
        <taxon>Alphaproteobacteria</taxon>
        <taxon>Hyphomicrobiales</taxon>
        <taxon>Nitrobacteraceae</taxon>
        <taxon>Bradyrhizobium</taxon>
    </lineage>
</organism>
<dbReference type="KEGG" id="bic:LMTR13_01835"/>
<protein>
    <submittedName>
        <fullName evidence="1">Uncharacterized protein</fullName>
    </submittedName>
</protein>
<evidence type="ECO:0000313" key="1">
    <source>
        <dbReference type="EMBL" id="ANW05203.1"/>
    </source>
</evidence>
<name>A0A1B1UR45_9BRAD</name>
<reference evidence="1 2" key="1">
    <citation type="submission" date="2016-07" db="EMBL/GenBank/DDBJ databases">
        <title>Complete genome sequence of Bradyrhizobium icense LMTR 13T, a potential inoculant strain isolated from lima bean (Phaseolus lunatus) in Peru.</title>
        <authorList>
            <person name="Ormeno-Orrillo E."/>
            <person name="Duran D."/>
            <person name="Rogel M.A."/>
            <person name="Rey L."/>
            <person name="Imperial J."/>
            <person name="Ruiz-Argueso T."/>
            <person name="Martinez-Romero E."/>
        </authorList>
    </citation>
    <scope>NUCLEOTIDE SEQUENCE [LARGE SCALE GENOMIC DNA]</scope>
    <source>
        <strain evidence="1 2">LMTR 13</strain>
    </source>
</reference>